<evidence type="ECO:0000259" key="1">
    <source>
        <dbReference type="Pfam" id="PF24840"/>
    </source>
</evidence>
<dbReference type="AlphaFoldDB" id="A0A2S4VPP8"/>
<accession>A0A2S4VPP8</accession>
<feature type="non-terminal residue" evidence="2">
    <location>
        <position position="192"/>
    </location>
</feature>
<keyword evidence="3" id="KW-1185">Reference proteome</keyword>
<dbReference type="EMBL" id="PKSL01000038">
    <property type="protein sequence ID" value="POW11512.1"/>
    <property type="molecule type" value="Genomic_DNA"/>
</dbReference>
<reference evidence="2" key="1">
    <citation type="submission" date="2017-12" db="EMBL/GenBank/DDBJ databases">
        <title>Gene loss provides genomic basis for host adaptation in cereal stripe rust fungi.</title>
        <authorList>
            <person name="Xia C."/>
        </authorList>
    </citation>
    <scope>NUCLEOTIDE SEQUENCE [LARGE SCALE GENOMIC DNA]</scope>
    <source>
        <strain evidence="2">93-210</strain>
    </source>
</reference>
<organism evidence="2 3">
    <name type="scientific">Puccinia striiformis</name>
    <dbReference type="NCBI Taxonomy" id="27350"/>
    <lineage>
        <taxon>Eukaryota</taxon>
        <taxon>Fungi</taxon>
        <taxon>Dikarya</taxon>
        <taxon>Basidiomycota</taxon>
        <taxon>Pucciniomycotina</taxon>
        <taxon>Pucciniomycetes</taxon>
        <taxon>Pucciniales</taxon>
        <taxon>Pucciniaceae</taxon>
        <taxon>Puccinia</taxon>
    </lineage>
</organism>
<evidence type="ECO:0000313" key="3">
    <source>
        <dbReference type="Proteomes" id="UP000239156"/>
    </source>
</evidence>
<dbReference type="PANTHER" id="PTHR35393:SF1">
    <property type="entry name" value="SNOAL-LIKE DOMAIN-CONTAINING PROTEIN"/>
    <property type="match status" value="1"/>
</dbReference>
<sequence length="192" mass="22116">MDDPVNQIKGVIRSLIEPYRHRVIAENVSNPFKSDSQFVTKKIDLSLPMQLSLTLYGSVQRFKIQDMRKEYIRNNSSDLTTCIVHFVPDVYSRLFSINNRVDFQGVMFDETKEHCTIARRNDGFNLTLQDLSSIKIRVLIRVDLTKGADGKYLISKERSNIPTDLKMIGMIMFPGLISWAKSSVQRLELGQR</sequence>
<dbReference type="Pfam" id="PF24840">
    <property type="entry name" value="NTF2_SigF"/>
    <property type="match status" value="1"/>
</dbReference>
<dbReference type="VEuPathDB" id="FungiDB:PSHT_00861"/>
<comment type="caution">
    <text evidence="2">The sequence shown here is derived from an EMBL/GenBank/DDBJ whole genome shotgun (WGS) entry which is preliminary data.</text>
</comment>
<dbReference type="InterPro" id="IPR057514">
    <property type="entry name" value="NTF2_SigF"/>
</dbReference>
<proteinExistence type="predicted"/>
<feature type="domain" description="SigF-like NTF2-like" evidence="1">
    <location>
        <begin position="92"/>
        <end position="178"/>
    </location>
</feature>
<protein>
    <recommendedName>
        <fullName evidence="1">SigF-like NTF2-like domain-containing protein</fullName>
    </recommendedName>
</protein>
<gene>
    <name evidence="2" type="ORF">PSTT_05267</name>
</gene>
<name>A0A2S4VPP8_9BASI</name>
<dbReference type="VEuPathDB" id="FungiDB:PSTT_05267"/>
<dbReference type="PANTHER" id="PTHR35393">
    <property type="entry name" value="CHROMOSOME 1, WHOLE GENOME SHOTGUN SEQUENCE"/>
    <property type="match status" value="1"/>
</dbReference>
<dbReference type="Proteomes" id="UP000239156">
    <property type="component" value="Unassembled WGS sequence"/>
</dbReference>
<evidence type="ECO:0000313" key="2">
    <source>
        <dbReference type="EMBL" id="POW11512.1"/>
    </source>
</evidence>